<dbReference type="GO" id="GO:0055085">
    <property type="term" value="P:transmembrane transport"/>
    <property type="evidence" value="ECO:0007669"/>
    <property type="project" value="InterPro"/>
</dbReference>
<dbReference type="PROSITE" id="PS51257">
    <property type="entry name" value="PROKAR_LIPOPROTEIN"/>
    <property type="match status" value="1"/>
</dbReference>
<keyword evidence="3" id="KW-0813">Transport</keyword>
<dbReference type="InterPro" id="IPR004682">
    <property type="entry name" value="TRAP_DctP"/>
</dbReference>
<dbReference type="PANTHER" id="PTHR33376:SF4">
    <property type="entry name" value="SIALIC ACID-BINDING PERIPLASMIC PROTEIN SIAP"/>
    <property type="match status" value="1"/>
</dbReference>
<evidence type="ECO:0000256" key="4">
    <source>
        <dbReference type="ARBA" id="ARBA00022729"/>
    </source>
</evidence>
<proteinExistence type="inferred from homology"/>
<dbReference type="PANTHER" id="PTHR33376">
    <property type="match status" value="1"/>
</dbReference>
<comment type="similarity">
    <text evidence="2">Belongs to the bacterial solute-binding protein 7 family.</text>
</comment>
<dbReference type="Gene3D" id="3.40.190.170">
    <property type="entry name" value="Bacterial extracellular solute-binding protein, family 7"/>
    <property type="match status" value="1"/>
</dbReference>
<dbReference type="Proteomes" id="UP001321506">
    <property type="component" value="Unassembled WGS sequence"/>
</dbReference>
<evidence type="ECO:0000256" key="5">
    <source>
        <dbReference type="SAM" id="SignalP"/>
    </source>
</evidence>
<evidence type="ECO:0000313" key="6">
    <source>
        <dbReference type="EMBL" id="MDI2098888.1"/>
    </source>
</evidence>
<comment type="subcellular location">
    <subcellularLocation>
        <location evidence="1">Cell envelope</location>
    </subcellularLocation>
</comment>
<feature type="chain" id="PRO_5043577449" evidence="5">
    <location>
        <begin position="28"/>
        <end position="346"/>
    </location>
</feature>
<dbReference type="NCBIfam" id="TIGR00787">
    <property type="entry name" value="dctP"/>
    <property type="match status" value="1"/>
</dbReference>
<dbReference type="InterPro" id="IPR038404">
    <property type="entry name" value="TRAP_DctP_sf"/>
</dbReference>
<dbReference type="InterPro" id="IPR018389">
    <property type="entry name" value="DctP_fam"/>
</dbReference>
<protein>
    <submittedName>
        <fullName evidence="6">DctP family TRAP transporter solute-binding subunit</fullName>
    </submittedName>
</protein>
<dbReference type="GO" id="GO:0030288">
    <property type="term" value="C:outer membrane-bounded periplasmic space"/>
    <property type="evidence" value="ECO:0007669"/>
    <property type="project" value="InterPro"/>
</dbReference>
<accession>A0AAW6TA85</accession>
<evidence type="ECO:0000256" key="1">
    <source>
        <dbReference type="ARBA" id="ARBA00004196"/>
    </source>
</evidence>
<keyword evidence="7" id="KW-1185">Reference proteome</keyword>
<organism evidence="6 7">
    <name type="scientific">Ruicaihuangia caeni</name>
    <dbReference type="NCBI Taxonomy" id="3042517"/>
    <lineage>
        <taxon>Bacteria</taxon>
        <taxon>Bacillati</taxon>
        <taxon>Actinomycetota</taxon>
        <taxon>Actinomycetes</taxon>
        <taxon>Micrococcales</taxon>
        <taxon>Microbacteriaceae</taxon>
        <taxon>Ruicaihuangia</taxon>
    </lineage>
</organism>
<sequence length="346" mass="37724">MSRTLNRKRTAFIATSAAIGLALTGCAAGDGGDEGDKAAATTTLTFATSFTDDHPHNRCGSFVIRDAINEQTDLGLKIDVFTNSQLGPDTERFEALKSGDIDIDLQGPSALSSMYPEIGVIDTAYAFDGPDHVFEFFDSGAAEPLTDGLREATGFRTMEPFFFGMRNFSANSAIRTPEDLAALQMRFPDSPQFLMNAEAVGATAVAVAFEEIYVALQQGIVDGQENPIPTVKSMSLDEVQTHVNLSEHQTGVQLLLINDDTWQSLTDEQRDALTEAAADARQQDHDCIVEDEQAIIDEWEESGAITVVKDVDKAAFAKKAESYFMNKYTGERLEFYKAIRESAPSN</sequence>
<evidence type="ECO:0000313" key="7">
    <source>
        <dbReference type="Proteomes" id="UP001321506"/>
    </source>
</evidence>
<dbReference type="EMBL" id="JASATX010000003">
    <property type="protein sequence ID" value="MDI2098888.1"/>
    <property type="molecule type" value="Genomic_DNA"/>
</dbReference>
<evidence type="ECO:0000256" key="3">
    <source>
        <dbReference type="ARBA" id="ARBA00022448"/>
    </source>
</evidence>
<gene>
    <name evidence="6" type="ORF">QF206_07925</name>
</gene>
<evidence type="ECO:0000256" key="2">
    <source>
        <dbReference type="ARBA" id="ARBA00009023"/>
    </source>
</evidence>
<dbReference type="AlphaFoldDB" id="A0AAW6TA85"/>
<comment type="caution">
    <text evidence="6">The sequence shown here is derived from an EMBL/GenBank/DDBJ whole genome shotgun (WGS) entry which is preliminary data.</text>
</comment>
<dbReference type="RefSeq" id="WP_281488681.1">
    <property type="nucleotide sequence ID" value="NZ_JASATX010000003.1"/>
</dbReference>
<dbReference type="Pfam" id="PF03480">
    <property type="entry name" value="DctP"/>
    <property type="match status" value="1"/>
</dbReference>
<dbReference type="NCBIfam" id="NF037995">
    <property type="entry name" value="TRAP_S1"/>
    <property type="match status" value="1"/>
</dbReference>
<keyword evidence="4 5" id="KW-0732">Signal</keyword>
<feature type="signal peptide" evidence="5">
    <location>
        <begin position="1"/>
        <end position="27"/>
    </location>
</feature>
<reference evidence="6 7" key="1">
    <citation type="submission" date="2023-04" db="EMBL/GenBank/DDBJ databases">
        <title>Klugiella caeni sp. nov. isolated from the sludge of biochemical tank.</title>
        <authorList>
            <person name="Geng K."/>
        </authorList>
    </citation>
    <scope>NUCLEOTIDE SEQUENCE [LARGE SCALE GENOMIC DNA]</scope>
    <source>
        <strain evidence="6 7">YN-L-19</strain>
    </source>
</reference>
<name>A0AAW6TA85_9MICO</name>